<name>A0A6V7PH57_ANACO</name>
<dbReference type="EMBL" id="LR862148">
    <property type="protein sequence ID" value="CAD1830199.1"/>
    <property type="molecule type" value="Genomic_DNA"/>
</dbReference>
<dbReference type="AlphaFoldDB" id="A0A6V7PH57"/>
<reference evidence="1" key="1">
    <citation type="submission" date="2020-07" db="EMBL/GenBank/DDBJ databases">
        <authorList>
            <person name="Lin J."/>
        </authorList>
    </citation>
    <scope>NUCLEOTIDE SEQUENCE</scope>
</reference>
<organism evidence="1">
    <name type="scientific">Ananas comosus var. bracteatus</name>
    <name type="common">red pineapple</name>
    <dbReference type="NCBI Taxonomy" id="296719"/>
    <lineage>
        <taxon>Eukaryota</taxon>
        <taxon>Viridiplantae</taxon>
        <taxon>Streptophyta</taxon>
        <taxon>Embryophyta</taxon>
        <taxon>Tracheophyta</taxon>
        <taxon>Spermatophyta</taxon>
        <taxon>Magnoliopsida</taxon>
        <taxon>Liliopsida</taxon>
        <taxon>Poales</taxon>
        <taxon>Bromeliaceae</taxon>
        <taxon>Bromelioideae</taxon>
        <taxon>Ananas</taxon>
    </lineage>
</organism>
<protein>
    <submittedName>
        <fullName evidence="1">Uncharacterized protein</fullName>
    </submittedName>
</protein>
<gene>
    <name evidence="1" type="ORF">CB5_LOCUS13410</name>
</gene>
<evidence type="ECO:0000313" key="1">
    <source>
        <dbReference type="EMBL" id="CAD1830199.1"/>
    </source>
</evidence>
<sequence>MRRSDYRPRALDQGSAISSRRLSPFFIGAWYPRAGQGLKVSGQDRGKSVTGPLGWLPPGLACGGGPLAKTEVGSERRRPASLGTVGIPLGPPNLSSGMPFFLSTTAYSGPLCLLSCAASPGESNYRATTCRLTLALLRWPLTLSSSDPPFRLGPIVQGKAWTQSDVRQG</sequence>
<accession>A0A6V7PH57</accession>
<proteinExistence type="predicted"/>